<protein>
    <submittedName>
        <fullName evidence="16">Pro-neuregulin-1, membrane-bound isoform isoform X3</fullName>
    </submittedName>
</protein>
<organism evidence="15 16">
    <name type="scientific">Salvelinus namaycush</name>
    <name type="common">Lake trout</name>
    <name type="synonym">Salmo namaycush</name>
    <dbReference type="NCBI Taxonomy" id="8040"/>
    <lineage>
        <taxon>Eukaryota</taxon>
        <taxon>Metazoa</taxon>
        <taxon>Chordata</taxon>
        <taxon>Craniata</taxon>
        <taxon>Vertebrata</taxon>
        <taxon>Euteleostomi</taxon>
        <taxon>Actinopterygii</taxon>
        <taxon>Neopterygii</taxon>
        <taxon>Teleostei</taxon>
        <taxon>Protacanthopterygii</taxon>
        <taxon>Salmoniformes</taxon>
        <taxon>Salmonidae</taxon>
        <taxon>Salmoninae</taxon>
        <taxon>Salvelinus</taxon>
    </lineage>
</organism>
<feature type="compositionally biased region" description="Basic and acidic residues" evidence="13">
    <location>
        <begin position="1"/>
        <end position="14"/>
    </location>
</feature>
<dbReference type="GO" id="GO:0005886">
    <property type="term" value="C:plasma membrane"/>
    <property type="evidence" value="ECO:0007669"/>
    <property type="project" value="UniProtKB-SubCell"/>
</dbReference>
<dbReference type="InterPro" id="IPR036179">
    <property type="entry name" value="Ig-like_dom_sf"/>
</dbReference>
<evidence type="ECO:0000256" key="10">
    <source>
        <dbReference type="ARBA" id="ARBA00023157"/>
    </source>
</evidence>
<dbReference type="GO" id="GO:0045499">
    <property type="term" value="F:chemorepellent activity"/>
    <property type="evidence" value="ECO:0007669"/>
    <property type="project" value="TreeGrafter"/>
</dbReference>
<evidence type="ECO:0000256" key="6">
    <source>
        <dbReference type="ARBA" id="ARBA00022692"/>
    </source>
</evidence>
<dbReference type="GeneID" id="120025851"/>
<keyword evidence="4" id="KW-0964">Secreted</keyword>
<dbReference type="GO" id="GO:0030154">
    <property type="term" value="P:cell differentiation"/>
    <property type="evidence" value="ECO:0007669"/>
    <property type="project" value="TreeGrafter"/>
</dbReference>
<dbReference type="GO" id="GO:0035556">
    <property type="term" value="P:intracellular signal transduction"/>
    <property type="evidence" value="ECO:0007669"/>
    <property type="project" value="TreeGrafter"/>
</dbReference>
<evidence type="ECO:0000256" key="5">
    <source>
        <dbReference type="ARBA" id="ARBA00022536"/>
    </source>
</evidence>
<dbReference type="InterPro" id="IPR018250">
    <property type="entry name" value="NRG1"/>
</dbReference>
<dbReference type="PANTHER" id="PTHR11100:SF7">
    <property type="entry name" value="PRO-NEUREGULIN-1, MEMBRANE-BOUND ISOFORM"/>
    <property type="match status" value="1"/>
</dbReference>
<dbReference type="InterPro" id="IPR007110">
    <property type="entry name" value="Ig-like_dom"/>
</dbReference>
<dbReference type="Pfam" id="PF02158">
    <property type="entry name" value="Neuregulin"/>
    <property type="match status" value="1"/>
</dbReference>
<gene>
    <name evidence="16" type="primary">nrg1</name>
</gene>
<dbReference type="Gene3D" id="2.10.25.10">
    <property type="entry name" value="Laminin"/>
    <property type="match status" value="1"/>
</dbReference>
<dbReference type="InterPro" id="IPR003599">
    <property type="entry name" value="Ig_sub"/>
</dbReference>
<dbReference type="GO" id="GO:0008083">
    <property type="term" value="F:growth factor activity"/>
    <property type="evidence" value="ECO:0007669"/>
    <property type="project" value="UniProtKB-KW"/>
</dbReference>
<keyword evidence="6" id="KW-0812">Transmembrane</keyword>
<dbReference type="Proteomes" id="UP000808372">
    <property type="component" value="Chromosome 31"/>
</dbReference>
<feature type="region of interest" description="Disordered" evidence="13">
    <location>
        <begin position="346"/>
        <end position="367"/>
    </location>
</feature>
<dbReference type="Pfam" id="PF13927">
    <property type="entry name" value="Ig_3"/>
    <property type="match status" value="1"/>
</dbReference>
<dbReference type="InterPro" id="IPR040180">
    <property type="entry name" value="Neuregulin"/>
</dbReference>
<dbReference type="GO" id="GO:0005615">
    <property type="term" value="C:extracellular space"/>
    <property type="evidence" value="ECO:0007669"/>
    <property type="project" value="TreeGrafter"/>
</dbReference>
<dbReference type="Gene3D" id="2.60.40.10">
    <property type="entry name" value="Immunoglobulins"/>
    <property type="match status" value="1"/>
</dbReference>
<evidence type="ECO:0000256" key="1">
    <source>
        <dbReference type="ARBA" id="ARBA00004251"/>
    </source>
</evidence>
<feature type="region of interest" description="Disordered" evidence="13">
    <location>
        <begin position="449"/>
        <end position="501"/>
    </location>
</feature>
<dbReference type="PRINTS" id="PR01089">
    <property type="entry name" value="NEUREGULIN"/>
</dbReference>
<dbReference type="SMART" id="SM00409">
    <property type="entry name" value="IG"/>
    <property type="match status" value="1"/>
</dbReference>
<proteinExistence type="predicted"/>
<keyword evidence="8" id="KW-0339">Growth factor</keyword>
<evidence type="ECO:0000256" key="2">
    <source>
        <dbReference type="ARBA" id="ARBA00004613"/>
    </source>
</evidence>
<keyword evidence="7" id="KW-1133">Transmembrane helix</keyword>
<feature type="region of interest" description="Disordered" evidence="13">
    <location>
        <begin position="1"/>
        <end position="44"/>
    </location>
</feature>
<dbReference type="GO" id="GO:0048513">
    <property type="term" value="P:animal organ development"/>
    <property type="evidence" value="ECO:0007669"/>
    <property type="project" value="TreeGrafter"/>
</dbReference>
<keyword evidence="5" id="KW-0245">EGF-like domain</keyword>
<dbReference type="InterPro" id="IPR013783">
    <property type="entry name" value="Ig-like_fold"/>
</dbReference>
<keyword evidence="15" id="KW-1185">Reference proteome</keyword>
<dbReference type="GO" id="GO:0007399">
    <property type="term" value="P:nervous system development"/>
    <property type="evidence" value="ECO:0007669"/>
    <property type="project" value="InterPro"/>
</dbReference>
<feature type="compositionally biased region" description="Polar residues" evidence="13">
    <location>
        <begin position="269"/>
        <end position="280"/>
    </location>
</feature>
<comment type="subcellular location">
    <subcellularLocation>
        <location evidence="1">Cell membrane</location>
        <topology evidence="1">Single-pass type I membrane protein</topology>
    </subcellularLocation>
    <subcellularLocation>
        <location evidence="2">Secreted</location>
    </subcellularLocation>
</comment>
<feature type="region of interest" description="Disordered" evidence="13">
    <location>
        <begin position="252"/>
        <end position="305"/>
    </location>
</feature>
<name>A0A8U0PIG7_SALNM</name>
<feature type="region of interest" description="Disordered" evidence="13">
    <location>
        <begin position="396"/>
        <end position="425"/>
    </location>
</feature>
<evidence type="ECO:0000313" key="15">
    <source>
        <dbReference type="Proteomes" id="UP000808372"/>
    </source>
</evidence>
<feature type="compositionally biased region" description="Low complexity" evidence="13">
    <location>
        <begin position="252"/>
        <end position="268"/>
    </location>
</feature>
<keyword evidence="3" id="KW-1003">Cell membrane</keyword>
<dbReference type="InterPro" id="IPR002154">
    <property type="entry name" value="Neuregulin_C"/>
</dbReference>
<evidence type="ECO:0000256" key="3">
    <source>
        <dbReference type="ARBA" id="ARBA00022475"/>
    </source>
</evidence>
<feature type="compositionally biased region" description="Basic residues" evidence="13">
    <location>
        <begin position="401"/>
        <end position="411"/>
    </location>
</feature>
<dbReference type="InterPro" id="IPR003598">
    <property type="entry name" value="Ig_sub2"/>
</dbReference>
<feature type="compositionally biased region" description="Basic and acidic residues" evidence="13">
    <location>
        <begin position="21"/>
        <end position="30"/>
    </location>
</feature>
<keyword evidence="11" id="KW-0325">Glycoprotein</keyword>
<dbReference type="AlphaFoldDB" id="A0A8U0PIG7"/>
<dbReference type="PANTHER" id="PTHR11100">
    <property type="entry name" value="HEREGULIN-NEUREGULIN FAMILY MEMBER"/>
    <property type="match status" value="1"/>
</dbReference>
<accession>A0A8U0PIG7</accession>
<evidence type="ECO:0000256" key="4">
    <source>
        <dbReference type="ARBA" id="ARBA00022525"/>
    </source>
</evidence>
<keyword evidence="9" id="KW-0472">Membrane</keyword>
<dbReference type="RefSeq" id="XP_038826481.1">
    <property type="nucleotide sequence ID" value="XM_038970553.1"/>
</dbReference>
<evidence type="ECO:0000313" key="16">
    <source>
        <dbReference type="RefSeq" id="XP_038826481.1"/>
    </source>
</evidence>
<evidence type="ECO:0000256" key="7">
    <source>
        <dbReference type="ARBA" id="ARBA00022989"/>
    </source>
</evidence>
<dbReference type="PROSITE" id="PS50835">
    <property type="entry name" value="IG_LIKE"/>
    <property type="match status" value="1"/>
</dbReference>
<keyword evidence="10" id="KW-1015">Disulfide bond</keyword>
<dbReference type="GO" id="GO:0030296">
    <property type="term" value="F:protein tyrosine kinase activator activity"/>
    <property type="evidence" value="ECO:0007669"/>
    <property type="project" value="TreeGrafter"/>
</dbReference>
<reference evidence="16" key="1">
    <citation type="submission" date="2025-08" db="UniProtKB">
        <authorList>
            <consortium name="RefSeq"/>
        </authorList>
    </citation>
    <scope>IDENTIFICATION</scope>
    <source>
        <tissue evidence="16">White muscle</tissue>
    </source>
</reference>
<dbReference type="SMART" id="SM00408">
    <property type="entry name" value="IGc2"/>
    <property type="match status" value="1"/>
</dbReference>
<evidence type="ECO:0000256" key="9">
    <source>
        <dbReference type="ARBA" id="ARBA00023136"/>
    </source>
</evidence>
<evidence type="ECO:0000256" key="8">
    <source>
        <dbReference type="ARBA" id="ARBA00023030"/>
    </source>
</evidence>
<dbReference type="FunFam" id="2.60.40.10:FF:000032">
    <property type="entry name" value="palladin isoform X1"/>
    <property type="match status" value="1"/>
</dbReference>
<dbReference type="SUPFAM" id="SSF48726">
    <property type="entry name" value="Immunoglobulin"/>
    <property type="match status" value="1"/>
</dbReference>
<feature type="domain" description="Ig-like" evidence="14">
    <location>
        <begin position="38"/>
        <end position="132"/>
    </location>
</feature>
<keyword evidence="12" id="KW-0393">Immunoglobulin domain</keyword>
<evidence type="ECO:0000256" key="12">
    <source>
        <dbReference type="ARBA" id="ARBA00023319"/>
    </source>
</evidence>
<evidence type="ECO:0000256" key="13">
    <source>
        <dbReference type="SAM" id="MobiDB-lite"/>
    </source>
</evidence>
<evidence type="ECO:0000256" key="11">
    <source>
        <dbReference type="ARBA" id="ARBA00023180"/>
    </source>
</evidence>
<dbReference type="CTD" id="3084"/>
<sequence>MSDQKQGKERERGGNKKGTGNKKDKKEKPTDNSPPAEPKLKEMKSVEVVEGMKTFLKCELGAGNPSPKFKWYKEGVDLATIKNKLKGTKLKRKKEGKVSELHFKKTTDAHAGSYTCEAINNLGKTSTVGNVTLLRAVTSTTPAVKTSSHVTACSDNEKNYCVNGGECFTLEVTPGSTKFLCRKQRKKLHDRLRQSLRNERNTIMANGPQISNPPLENVQLVNQFVSNNALPAQHVIEKETETSFSTSLYTSSAHQSTTVTHTSSQSWSNGHSESALSDSRSVLVKSSGENSRHATPSHRGRLNATGGARDLSAYLKNSGDTPDSYRDSPYSERYVSAMTTPTRLSPVELLSPVTPGSPPSEMSAPLSSLATSVPSVAVSPSGEEERPLLFITQPRPDHHISQSKRKSAHYNHGHEAHSPPPSPLRIVEDDDYETTQEYEVVGSAVTVTPIPPQSLPKKLAKNSNSRRANRTKPNGHAAGHNMESIDLGSSTESEIEEERVGEDTPFLSLQNPMAVSVEPLADGSRTNLALRLSPQDNLQARLSSVISNQDPIAV</sequence>
<evidence type="ECO:0000259" key="14">
    <source>
        <dbReference type="PROSITE" id="PS50835"/>
    </source>
</evidence>